<dbReference type="EMBL" id="MHCZ01000002">
    <property type="protein sequence ID" value="OGY30464.1"/>
    <property type="molecule type" value="Genomic_DNA"/>
</dbReference>
<evidence type="ECO:0000313" key="1">
    <source>
        <dbReference type="EMBL" id="OGY30464.1"/>
    </source>
</evidence>
<name>A0A1G1WS17_9BACT</name>
<proteinExistence type="predicted"/>
<evidence type="ECO:0000313" key="2">
    <source>
        <dbReference type="Proteomes" id="UP000178068"/>
    </source>
</evidence>
<dbReference type="AlphaFoldDB" id="A0A1G1WS17"/>
<dbReference type="Proteomes" id="UP000178068">
    <property type="component" value="Unassembled WGS sequence"/>
</dbReference>
<comment type="caution">
    <text evidence="1">The sequence shown here is derived from an EMBL/GenBank/DDBJ whole genome shotgun (WGS) entry which is preliminary data.</text>
</comment>
<dbReference type="STRING" id="1802603.A3F35_03440"/>
<sequence>MIIFYELFANKENIEAKLNQLNLAEHERKHLLELLRKIYQQHLLAGILDLLGEEDQAVFLEKFYYGPELSVVNYLRERIEDLDVKISKLVSDLEIEIFTMLAEKK</sequence>
<accession>A0A1G1WS17</accession>
<organism evidence="1 2">
    <name type="scientific">Candidatus Woykebacteria bacterium RIFCSPHIGHO2_12_FULL_45_10</name>
    <dbReference type="NCBI Taxonomy" id="1802603"/>
    <lineage>
        <taxon>Bacteria</taxon>
        <taxon>Candidatus Woykeibacteriota</taxon>
    </lineage>
</organism>
<protein>
    <submittedName>
        <fullName evidence="1">Uncharacterized protein</fullName>
    </submittedName>
</protein>
<gene>
    <name evidence="1" type="ORF">A3F35_03440</name>
</gene>
<reference evidence="1 2" key="1">
    <citation type="journal article" date="2016" name="Nat. Commun.">
        <title>Thousands of microbial genomes shed light on interconnected biogeochemical processes in an aquifer system.</title>
        <authorList>
            <person name="Anantharaman K."/>
            <person name="Brown C.T."/>
            <person name="Hug L.A."/>
            <person name="Sharon I."/>
            <person name="Castelle C.J."/>
            <person name="Probst A.J."/>
            <person name="Thomas B.C."/>
            <person name="Singh A."/>
            <person name="Wilkins M.J."/>
            <person name="Karaoz U."/>
            <person name="Brodie E.L."/>
            <person name="Williams K.H."/>
            <person name="Hubbard S.S."/>
            <person name="Banfield J.F."/>
        </authorList>
    </citation>
    <scope>NUCLEOTIDE SEQUENCE [LARGE SCALE GENOMIC DNA]</scope>
</reference>